<evidence type="ECO:0000313" key="2">
    <source>
        <dbReference type="EMBL" id="EQA70318.1"/>
    </source>
</evidence>
<dbReference type="Proteomes" id="UP000015442">
    <property type="component" value="Unassembled WGS sequence"/>
</dbReference>
<dbReference type="EMBL" id="AKWY02000018">
    <property type="protein sequence ID" value="EQA72288.1"/>
    <property type="molecule type" value="Genomic_DNA"/>
</dbReference>
<gene>
    <name evidence="2" type="ORF">LEP1GSC059_0736</name>
    <name evidence="1" type="ORF">LEP1GSC059_2323</name>
    <name evidence="4" type="ORF">LEP1GSC059_3230</name>
    <name evidence="3" type="ORF">LEP1GSC059_3701</name>
</gene>
<evidence type="ECO:0000313" key="4">
    <source>
        <dbReference type="EMBL" id="EQA72541.1"/>
    </source>
</evidence>
<dbReference type="EMBL" id="AKWY02000016">
    <property type="protein sequence ID" value="EQA72541.1"/>
    <property type="molecule type" value="Genomic_DNA"/>
</dbReference>
<dbReference type="InterPro" id="IPR044548">
    <property type="entry name" value="AF0060_NTP-PPase_MazG-like"/>
</dbReference>
<reference evidence="1 5" key="1">
    <citation type="submission" date="2013-05" db="EMBL/GenBank/DDBJ databases">
        <authorList>
            <person name="Harkins D.M."/>
            <person name="Durkin A.S."/>
            <person name="Brinkac L.M."/>
            <person name="Haft D.H."/>
            <person name="Selengut J.D."/>
            <person name="Sanka R."/>
            <person name="DePew J."/>
            <person name="Purushe J."/>
            <person name="Hartskeerl R.A."/>
            <person name="Ahmed A."/>
            <person name="van der Linden H."/>
            <person name="Goris M.G.A."/>
            <person name="Vinetz J.M."/>
            <person name="Sutton G.G."/>
            <person name="Nierman W.C."/>
            <person name="Fouts D.E."/>
        </authorList>
    </citation>
    <scope>NUCLEOTIDE SEQUENCE [LARGE SCALE GENOMIC DNA]</scope>
    <source>
        <strain evidence="1 5">CZ214</strain>
    </source>
</reference>
<protein>
    <recommendedName>
        <fullName evidence="6">MazG nucleotide pyrophosphohydrolase domain protein</fullName>
    </recommendedName>
</protein>
<comment type="caution">
    <text evidence="1">The sequence shown here is derived from an EMBL/GenBank/DDBJ whole genome shotgun (WGS) entry which is preliminary data.</text>
</comment>
<dbReference type="AlphaFoldDB" id="T0GQ95"/>
<sequence length="85" mass="10145">MRENIFKEISEERDKQDLKFGPQNHKPVEWCMILGEEVGEVQKAALESYFRYEGKNHDYSEYRNELIQVAAVSISMIECFDRNRK</sequence>
<evidence type="ECO:0000313" key="3">
    <source>
        <dbReference type="EMBL" id="EQA72288.1"/>
    </source>
</evidence>
<dbReference type="EMBL" id="AKWY02000031">
    <property type="protein sequence ID" value="EQA70318.1"/>
    <property type="molecule type" value="Genomic_DNA"/>
</dbReference>
<dbReference type="RefSeq" id="WP_017213557.1">
    <property type="nucleotide sequence ID" value="NZ_AKWY02000016.1"/>
</dbReference>
<organism evidence="1 5">
    <name type="scientific">Leptospira noguchii serovar Panama str. CZ214</name>
    <dbReference type="NCBI Taxonomy" id="1001595"/>
    <lineage>
        <taxon>Bacteria</taxon>
        <taxon>Pseudomonadati</taxon>
        <taxon>Spirochaetota</taxon>
        <taxon>Spirochaetia</taxon>
        <taxon>Leptospirales</taxon>
        <taxon>Leptospiraceae</taxon>
        <taxon>Leptospira</taxon>
    </lineage>
</organism>
<dbReference type="GeneID" id="23204011"/>
<dbReference type="EMBL" id="AKWY02000034">
    <property type="protein sequence ID" value="EQA69561.1"/>
    <property type="molecule type" value="Genomic_DNA"/>
</dbReference>
<dbReference type="CDD" id="cd11533">
    <property type="entry name" value="NTP-PPase_Af0060_like"/>
    <property type="match status" value="1"/>
</dbReference>
<evidence type="ECO:0008006" key="6">
    <source>
        <dbReference type="Google" id="ProtNLM"/>
    </source>
</evidence>
<name>T0GQ95_9LEPT</name>
<evidence type="ECO:0000313" key="1">
    <source>
        <dbReference type="EMBL" id="EQA69561.1"/>
    </source>
</evidence>
<accession>T0GQ95</accession>
<proteinExistence type="predicted"/>
<evidence type="ECO:0000313" key="5">
    <source>
        <dbReference type="Proteomes" id="UP000015442"/>
    </source>
</evidence>